<name>A0ABY6LTC5_9ARAC</name>
<evidence type="ECO:0000313" key="2">
    <source>
        <dbReference type="Proteomes" id="UP001235939"/>
    </source>
</evidence>
<proteinExistence type="predicted"/>
<gene>
    <name evidence="1" type="ORF">LAZ67_X002406</name>
</gene>
<accession>A0ABY6LTC5</accession>
<reference evidence="1 2" key="1">
    <citation type="submission" date="2022-03" db="EMBL/GenBank/DDBJ databases">
        <title>A chromosomal length assembly of Cordylochernes scorpioides.</title>
        <authorList>
            <person name="Zeh D."/>
            <person name="Zeh J."/>
        </authorList>
    </citation>
    <scope>NUCLEOTIDE SEQUENCE [LARGE SCALE GENOMIC DNA]</scope>
    <source>
        <strain evidence="1">IN4F17</strain>
        <tissue evidence="1">Whole Body</tissue>
    </source>
</reference>
<sequence>MKKDILVSRKNLKCLKKEYYITDLKSKITKYIQNCIPCILSNRKHGKQEVILHLISKGETPLDTNHIDYLGSLASTKKDYNYFSSGYIKPKQLEQVRLFRNWNVNNTSLVIQDEQLLTEEQHSLLMTLKNIAKRKKRPKEKSGKAGNIKIREENRKTFNKKRKKTFVYKEGDLVVIQKTQFATKSKLYPKLNQMTGIMLRNLLILNDPTKQAAVLT</sequence>
<keyword evidence="2" id="KW-1185">Reference proteome</keyword>
<organism evidence="1 2">
    <name type="scientific">Cordylochernes scorpioides</name>
    <dbReference type="NCBI Taxonomy" id="51811"/>
    <lineage>
        <taxon>Eukaryota</taxon>
        <taxon>Metazoa</taxon>
        <taxon>Ecdysozoa</taxon>
        <taxon>Arthropoda</taxon>
        <taxon>Chelicerata</taxon>
        <taxon>Arachnida</taxon>
        <taxon>Pseudoscorpiones</taxon>
        <taxon>Cheliferoidea</taxon>
        <taxon>Chernetidae</taxon>
        <taxon>Cordylochernes</taxon>
    </lineage>
</organism>
<dbReference type="Proteomes" id="UP001235939">
    <property type="component" value="Chromosome X"/>
</dbReference>
<dbReference type="EMBL" id="CP092886">
    <property type="protein sequence ID" value="UYV84505.1"/>
    <property type="molecule type" value="Genomic_DNA"/>
</dbReference>
<evidence type="ECO:0008006" key="3">
    <source>
        <dbReference type="Google" id="ProtNLM"/>
    </source>
</evidence>
<evidence type="ECO:0000313" key="1">
    <source>
        <dbReference type="EMBL" id="UYV84505.1"/>
    </source>
</evidence>
<protein>
    <recommendedName>
        <fullName evidence="3">HNH endonuclease</fullName>
    </recommendedName>
</protein>